<dbReference type="InterPro" id="IPR036291">
    <property type="entry name" value="NAD(P)-bd_dom_sf"/>
</dbReference>
<evidence type="ECO:0000256" key="5">
    <source>
        <dbReference type="ARBA" id="ARBA00059383"/>
    </source>
</evidence>
<evidence type="ECO:0000256" key="1">
    <source>
        <dbReference type="ARBA" id="ARBA00000188"/>
    </source>
</evidence>
<dbReference type="AlphaFoldDB" id="A0A9D1M2G3"/>
<gene>
    <name evidence="7" type="ORF">IAD20_00875</name>
</gene>
<evidence type="ECO:0000313" key="7">
    <source>
        <dbReference type="EMBL" id="HIU52615.1"/>
    </source>
</evidence>
<dbReference type="GO" id="GO:0008446">
    <property type="term" value="F:GDP-mannose 4,6-dehydratase activity"/>
    <property type="evidence" value="ECO:0007669"/>
    <property type="project" value="UniProtKB-EC"/>
</dbReference>
<comment type="cofactor">
    <cofactor evidence="2">
        <name>NADP(+)</name>
        <dbReference type="ChEBI" id="CHEBI:58349"/>
    </cofactor>
</comment>
<comment type="caution">
    <text evidence="7">The sequence shown here is derived from an EMBL/GenBank/DDBJ whole genome shotgun (WGS) entry which is preliminary data.</text>
</comment>
<comment type="catalytic activity">
    <reaction evidence="1">
        <text>GDP-alpha-D-mannose = GDP-4-dehydro-alpha-D-rhamnose + H2O</text>
        <dbReference type="Rhea" id="RHEA:23820"/>
        <dbReference type="ChEBI" id="CHEBI:15377"/>
        <dbReference type="ChEBI" id="CHEBI:57527"/>
        <dbReference type="ChEBI" id="CHEBI:57964"/>
        <dbReference type="EC" id="4.2.1.47"/>
    </reaction>
</comment>
<dbReference type="Gene3D" id="3.40.50.720">
    <property type="entry name" value="NAD(P)-binding Rossmann-like Domain"/>
    <property type="match status" value="1"/>
</dbReference>
<dbReference type="InterPro" id="IPR016040">
    <property type="entry name" value="NAD(P)-bd_dom"/>
</dbReference>
<dbReference type="PANTHER" id="PTHR43000">
    <property type="entry name" value="DTDP-D-GLUCOSE 4,6-DEHYDRATASE-RELATED"/>
    <property type="match status" value="1"/>
</dbReference>
<dbReference type="Pfam" id="PF16363">
    <property type="entry name" value="GDP_Man_Dehyd"/>
    <property type="match status" value="1"/>
</dbReference>
<reference evidence="7" key="2">
    <citation type="journal article" date="2021" name="PeerJ">
        <title>Extensive microbial diversity within the chicken gut microbiome revealed by metagenomics and culture.</title>
        <authorList>
            <person name="Gilroy R."/>
            <person name="Ravi A."/>
            <person name="Getino M."/>
            <person name="Pursley I."/>
            <person name="Horton D.L."/>
            <person name="Alikhan N.F."/>
            <person name="Baker D."/>
            <person name="Gharbi K."/>
            <person name="Hall N."/>
            <person name="Watson M."/>
            <person name="Adriaenssens E.M."/>
            <person name="Foster-Nyarko E."/>
            <person name="Jarju S."/>
            <person name="Secka A."/>
            <person name="Antonio M."/>
            <person name="Oren A."/>
            <person name="Chaudhuri R.R."/>
            <person name="La Ragione R."/>
            <person name="Hildebrand F."/>
            <person name="Pallen M.J."/>
        </authorList>
    </citation>
    <scope>NUCLEOTIDE SEQUENCE</scope>
    <source>
        <strain evidence="7">ChiW3-316</strain>
    </source>
</reference>
<feature type="domain" description="NAD(P)-binding" evidence="6">
    <location>
        <begin position="6"/>
        <end position="311"/>
    </location>
</feature>
<dbReference type="FunFam" id="3.40.50.720:FF:000924">
    <property type="entry name" value="GDP-mannose 4,6 dehydratase"/>
    <property type="match status" value="1"/>
</dbReference>
<comment type="function">
    <text evidence="5">Catalyzes the conversion of GDP-D-mannose to GDP-4-dehydro-6-deoxy-D-mannose.</text>
</comment>
<evidence type="ECO:0000259" key="6">
    <source>
        <dbReference type="Pfam" id="PF16363"/>
    </source>
</evidence>
<organism evidence="7 8">
    <name type="scientific">Candidatus Scatocola faecipullorum</name>
    <dbReference type="NCBI Taxonomy" id="2840917"/>
    <lineage>
        <taxon>Bacteria</taxon>
        <taxon>Pseudomonadati</taxon>
        <taxon>Pseudomonadota</taxon>
        <taxon>Alphaproteobacteria</taxon>
        <taxon>Rhodospirillales</taxon>
        <taxon>Rhodospirillaceae</taxon>
        <taxon>Rhodospirillaceae incertae sedis</taxon>
        <taxon>Candidatus Scatocola</taxon>
    </lineage>
</organism>
<dbReference type="CDD" id="cd05260">
    <property type="entry name" value="GDP_MD_SDR_e"/>
    <property type="match status" value="1"/>
</dbReference>
<name>A0A9D1M2G3_9PROT</name>
<evidence type="ECO:0000313" key="8">
    <source>
        <dbReference type="Proteomes" id="UP000824107"/>
    </source>
</evidence>
<dbReference type="Proteomes" id="UP000824107">
    <property type="component" value="Unassembled WGS sequence"/>
</dbReference>
<sequence>MTKNVLITGITGFAGSHLMDHILQNTDYKVFGLKRMNSSLKNVQHALDKIHLIDGDLLDETSLINALNIAKPDQIYHLGALSWVTPSWNMPAVYMQTNAIGTINLFEAMRITNCKARVLTSATPEEFGDVPADMIPITETTRIHPINPYAASKAAQDMVCMTYYASYKMDIVRTRAFNHEGPRRNVHGAIASFAYQIACIEAGLQEPVIKVGNLSATRNFTDIRDTVNAYFLAMEKGEAGELYLIGTDQIYTMEELLHKLINHSPAKDKIKIEVDPARVRPTELMTFIGNYSKFKSQTGWNIRYKIDETLETVLNYWRNEVAKKEMR</sequence>
<evidence type="ECO:0000256" key="3">
    <source>
        <dbReference type="ARBA" id="ARBA00022458"/>
    </source>
</evidence>
<dbReference type="EMBL" id="DVNC01000010">
    <property type="protein sequence ID" value="HIU52615.1"/>
    <property type="molecule type" value="Genomic_DNA"/>
</dbReference>
<dbReference type="SUPFAM" id="SSF51735">
    <property type="entry name" value="NAD(P)-binding Rossmann-fold domains"/>
    <property type="match status" value="1"/>
</dbReference>
<keyword evidence="4" id="KW-0456">Lyase</keyword>
<evidence type="ECO:0000256" key="4">
    <source>
        <dbReference type="ARBA" id="ARBA00023239"/>
    </source>
</evidence>
<accession>A0A9D1M2G3</accession>
<keyword evidence="3" id="KW-0536">Nodulation</keyword>
<proteinExistence type="predicted"/>
<dbReference type="Gene3D" id="3.90.25.10">
    <property type="entry name" value="UDP-galactose 4-epimerase, domain 1"/>
    <property type="match status" value="1"/>
</dbReference>
<reference evidence="7" key="1">
    <citation type="submission" date="2020-10" db="EMBL/GenBank/DDBJ databases">
        <authorList>
            <person name="Gilroy R."/>
        </authorList>
    </citation>
    <scope>NUCLEOTIDE SEQUENCE</scope>
    <source>
        <strain evidence="7">ChiW3-316</strain>
    </source>
</reference>
<protein>
    <submittedName>
        <fullName evidence="7">GDP-mannose 4,6-dehydratase</fullName>
    </submittedName>
</protein>
<evidence type="ECO:0000256" key="2">
    <source>
        <dbReference type="ARBA" id="ARBA00001937"/>
    </source>
</evidence>